<sequence length="157" mass="18039">MMRLKVIAVGHLKEPFYRLAQEEYRKRLQRYARVTIIEVADEPVPEREKERTLVKEREGERLLQKASNCLCVALDPGGKALTSEELASWLGREMDAGRGEIAFFLGGTLGLSPSVLRRADLSLSLSRLTFPHQLARVILLEQLYRAFRILRGEPYHY</sequence>
<keyword evidence="8" id="KW-1185">Reference proteome</keyword>
<feature type="binding site" evidence="6">
    <location>
        <position position="106"/>
    </location>
    <ligand>
        <name>S-adenosyl-L-methionine</name>
        <dbReference type="ChEBI" id="CHEBI:59789"/>
    </ligand>
</feature>
<comment type="catalytic activity">
    <reaction evidence="6">
        <text>pseudouridine(1915) in 23S rRNA + S-adenosyl-L-methionine = N(3)-methylpseudouridine(1915) in 23S rRNA + S-adenosyl-L-homocysteine + H(+)</text>
        <dbReference type="Rhea" id="RHEA:42752"/>
        <dbReference type="Rhea" id="RHEA-COMP:10221"/>
        <dbReference type="Rhea" id="RHEA-COMP:10222"/>
        <dbReference type="ChEBI" id="CHEBI:15378"/>
        <dbReference type="ChEBI" id="CHEBI:57856"/>
        <dbReference type="ChEBI" id="CHEBI:59789"/>
        <dbReference type="ChEBI" id="CHEBI:65314"/>
        <dbReference type="ChEBI" id="CHEBI:74486"/>
        <dbReference type="EC" id="2.1.1.177"/>
    </reaction>
</comment>
<dbReference type="PIRSF" id="PIRSF004505">
    <property type="entry name" value="MT_bac"/>
    <property type="match status" value="1"/>
</dbReference>
<proteinExistence type="inferred from homology"/>
<keyword evidence="2 6" id="KW-0489">Methyltransferase</keyword>
<dbReference type="NCBIfam" id="NF000985">
    <property type="entry name" value="PRK00103.1-3"/>
    <property type="match status" value="1"/>
</dbReference>
<comment type="function">
    <text evidence="6">Specifically methylates the pseudouridine at position 1915 (m3Psi1915) in 23S rRNA.</text>
</comment>
<dbReference type="PANTHER" id="PTHR33603">
    <property type="entry name" value="METHYLTRANSFERASE"/>
    <property type="match status" value="1"/>
</dbReference>
<reference evidence="7 8" key="1">
    <citation type="journal article" date="2012" name="BMC Genomics">
        <title>Genome-guided analysis of physiological and morphological traits of the fermentative acetate oxidizer Thermacetogenium phaeum.</title>
        <authorList>
            <person name="Oehler D."/>
            <person name="Poehlein A."/>
            <person name="Leimbach A."/>
            <person name="Muller N."/>
            <person name="Daniel R."/>
            <person name="Gottschalk G."/>
            <person name="Schink B."/>
        </authorList>
    </citation>
    <scope>NUCLEOTIDE SEQUENCE [LARGE SCALE GENOMIC DNA]</scope>
    <source>
        <strain evidence="8">ATCC BAA-254 / DSM 26808 / PB</strain>
    </source>
</reference>
<dbReference type="KEGG" id="tpz:Tph_c28040"/>
<evidence type="ECO:0000313" key="7">
    <source>
        <dbReference type="EMBL" id="AFV12969.1"/>
    </source>
</evidence>
<dbReference type="eggNOG" id="COG1576">
    <property type="taxonomic scope" value="Bacteria"/>
</dbReference>
<dbReference type="Pfam" id="PF02590">
    <property type="entry name" value="SPOUT_MTase"/>
    <property type="match status" value="1"/>
</dbReference>
<gene>
    <name evidence="6 7" type="primary">rlmH</name>
    <name evidence="7" type="ordered locus">Tph_c28040</name>
</gene>
<feature type="binding site" evidence="6">
    <location>
        <position position="74"/>
    </location>
    <ligand>
        <name>S-adenosyl-L-methionine</name>
        <dbReference type="ChEBI" id="CHEBI:59789"/>
    </ligand>
</feature>
<dbReference type="HOGENOM" id="CLU_100552_0_0_9"/>
<comment type="subcellular location">
    <subcellularLocation>
        <location evidence="6">Cytoplasm</location>
    </subcellularLocation>
</comment>
<comment type="similarity">
    <text evidence="5 6">Belongs to the RNA methyltransferase RlmH family.</text>
</comment>
<dbReference type="CDD" id="cd18081">
    <property type="entry name" value="RlmH-like"/>
    <property type="match status" value="1"/>
</dbReference>
<dbReference type="InterPro" id="IPR029026">
    <property type="entry name" value="tRNA_m1G_MTases_N"/>
</dbReference>
<name>K4LYG1_THEPS</name>
<dbReference type="GO" id="GO:0070038">
    <property type="term" value="F:rRNA (pseudouridine-N3-)-methyltransferase activity"/>
    <property type="evidence" value="ECO:0007669"/>
    <property type="project" value="UniProtKB-UniRule"/>
</dbReference>
<keyword evidence="6" id="KW-0963">Cytoplasm</keyword>
<keyword evidence="4 6" id="KW-0949">S-adenosyl-L-methionine</keyword>
<dbReference type="EC" id="2.1.1.177" evidence="6"/>
<keyword evidence="3 6" id="KW-0808">Transferase</keyword>
<dbReference type="PANTHER" id="PTHR33603:SF1">
    <property type="entry name" value="RIBOSOMAL RNA LARGE SUBUNIT METHYLTRANSFERASE H"/>
    <property type="match status" value="1"/>
</dbReference>
<dbReference type="SUPFAM" id="SSF75217">
    <property type="entry name" value="alpha/beta knot"/>
    <property type="match status" value="1"/>
</dbReference>
<dbReference type="InterPro" id="IPR003742">
    <property type="entry name" value="RlmH-like"/>
</dbReference>
<dbReference type="GO" id="GO:0005737">
    <property type="term" value="C:cytoplasm"/>
    <property type="evidence" value="ECO:0007669"/>
    <property type="project" value="UniProtKB-SubCell"/>
</dbReference>
<accession>K4LYG1</accession>
<dbReference type="InterPro" id="IPR029028">
    <property type="entry name" value="Alpha/beta_knot_MTases"/>
</dbReference>
<organism evidence="7 8">
    <name type="scientific">Thermacetogenium phaeum (strain ATCC BAA-254 / DSM 26808 / PB)</name>
    <dbReference type="NCBI Taxonomy" id="1089553"/>
    <lineage>
        <taxon>Bacteria</taxon>
        <taxon>Bacillati</taxon>
        <taxon>Bacillota</taxon>
        <taxon>Clostridia</taxon>
        <taxon>Thermoanaerobacterales</taxon>
        <taxon>Thermoanaerobacteraceae</taxon>
        <taxon>Thermacetogenium</taxon>
    </lineage>
</organism>
<protein>
    <recommendedName>
        <fullName evidence="6">Ribosomal RNA large subunit methyltransferase H</fullName>
        <ecNumber evidence="6">2.1.1.177</ecNumber>
    </recommendedName>
    <alternativeName>
        <fullName evidence="6">23S rRNA (pseudouridine1915-N3)-methyltransferase</fullName>
    </alternativeName>
    <alternativeName>
        <fullName evidence="6">23S rRNA m3Psi1915 methyltransferase</fullName>
    </alternativeName>
    <alternativeName>
        <fullName evidence="6">rRNA (pseudouridine-N3-)-methyltransferase RlmH</fullName>
    </alternativeName>
</protein>
<dbReference type="EMBL" id="CP003732">
    <property type="protein sequence ID" value="AFV12969.1"/>
    <property type="molecule type" value="Genomic_DNA"/>
</dbReference>
<evidence type="ECO:0000256" key="5">
    <source>
        <dbReference type="ARBA" id="ARBA00038303"/>
    </source>
</evidence>
<evidence type="ECO:0000256" key="3">
    <source>
        <dbReference type="ARBA" id="ARBA00022679"/>
    </source>
</evidence>
<evidence type="ECO:0000256" key="1">
    <source>
        <dbReference type="ARBA" id="ARBA00022552"/>
    </source>
</evidence>
<keyword evidence="1 6" id="KW-0698">rRNA processing</keyword>
<dbReference type="STRING" id="1089553.Tph_c28040"/>
<dbReference type="HAMAP" id="MF_00658">
    <property type="entry name" value="23SrRNA_methyltr_H"/>
    <property type="match status" value="1"/>
</dbReference>
<evidence type="ECO:0000313" key="8">
    <source>
        <dbReference type="Proteomes" id="UP000000467"/>
    </source>
</evidence>
<evidence type="ECO:0000256" key="4">
    <source>
        <dbReference type="ARBA" id="ARBA00022691"/>
    </source>
</evidence>
<dbReference type="Gene3D" id="3.40.1280.10">
    <property type="match status" value="1"/>
</dbReference>
<feature type="binding site" evidence="6">
    <location>
        <begin position="125"/>
        <end position="130"/>
    </location>
    <ligand>
        <name>S-adenosyl-L-methionine</name>
        <dbReference type="ChEBI" id="CHEBI:59789"/>
    </ligand>
</feature>
<dbReference type="AlphaFoldDB" id="K4LYG1"/>
<comment type="subunit">
    <text evidence="6">Homodimer.</text>
</comment>
<evidence type="ECO:0000256" key="6">
    <source>
        <dbReference type="HAMAP-Rule" id="MF_00658"/>
    </source>
</evidence>
<evidence type="ECO:0000256" key="2">
    <source>
        <dbReference type="ARBA" id="ARBA00022603"/>
    </source>
</evidence>
<dbReference type="Proteomes" id="UP000000467">
    <property type="component" value="Chromosome"/>
</dbReference>